<keyword evidence="3" id="KW-0732">Signal</keyword>
<evidence type="ECO:0008006" key="6">
    <source>
        <dbReference type="Google" id="ProtNLM"/>
    </source>
</evidence>
<dbReference type="RefSeq" id="WP_390410174.1">
    <property type="nucleotide sequence ID" value="NZ_BAABYW010000002.1"/>
</dbReference>
<gene>
    <name evidence="4" type="ORF">K040078D81_56370</name>
</gene>
<feature type="chain" id="PRO_5046181049" description="LPXTG cell wall anchor domain-containing protein" evidence="3">
    <location>
        <begin position="30"/>
        <end position="141"/>
    </location>
</feature>
<feature type="signal peptide" evidence="3">
    <location>
        <begin position="1"/>
        <end position="29"/>
    </location>
</feature>
<comment type="caution">
    <text evidence="4">The sequence shown here is derived from an EMBL/GenBank/DDBJ whole genome shotgun (WGS) entry which is preliminary data.</text>
</comment>
<evidence type="ECO:0000256" key="2">
    <source>
        <dbReference type="SAM" id="Phobius"/>
    </source>
</evidence>
<dbReference type="EMBL" id="BAABYW010000002">
    <property type="protein sequence ID" value="GAA6411520.1"/>
    <property type="molecule type" value="Genomic_DNA"/>
</dbReference>
<reference evidence="4 5" key="1">
    <citation type="submission" date="2024-04" db="EMBL/GenBank/DDBJ databases">
        <title>Defined microbial consortia suppress multidrug-resistant proinflammatory Enterobacteriaceae via ecological control.</title>
        <authorList>
            <person name="Furuichi M."/>
            <person name="Kawaguchi T."/>
            <person name="Pust M."/>
            <person name="Yasuma K."/>
            <person name="Plichta D."/>
            <person name="Hasegawa N."/>
            <person name="Ohya T."/>
            <person name="Bhattarai S."/>
            <person name="Sasajima S."/>
            <person name="Aoto Y."/>
            <person name="Tuganbaev T."/>
            <person name="Yaginuma M."/>
            <person name="Ueda M."/>
            <person name="Okahashi N."/>
            <person name="Amafuji K."/>
            <person name="Kiridooshi Y."/>
            <person name="Sugita K."/>
            <person name="Strazar M."/>
            <person name="Skelly A."/>
            <person name="Suda W."/>
            <person name="Hattori M."/>
            <person name="Nakamoto N."/>
            <person name="Caballero S."/>
            <person name="Norman J."/>
            <person name="Olle B."/>
            <person name="Tanoue T."/>
            <person name="Arita M."/>
            <person name="Bucci V."/>
            <person name="Atarashi K."/>
            <person name="Xavier R."/>
            <person name="Honda K."/>
        </authorList>
    </citation>
    <scope>NUCLEOTIDE SEQUENCE [LARGE SCALE GENOMIC DNA]</scope>
    <source>
        <strain evidence="5">k04-0078-D8-1</strain>
    </source>
</reference>
<evidence type="ECO:0000256" key="3">
    <source>
        <dbReference type="SAM" id="SignalP"/>
    </source>
</evidence>
<keyword evidence="5" id="KW-1185">Reference proteome</keyword>
<sequence length="141" mass="15398">MGYKRLLKKILPLTLCIAMILGNITIAQAKQSLSGESSRTSRQAEASHTETDEKQTQESTGNIPQDDKDKQQSNTVSADDSDTAEDTDNRKTVTINGEQVPLDEGENITKNDYTGLLCVGVFAGVLLIAGAREFVVRKRLK</sequence>
<feature type="compositionally biased region" description="Polar residues" evidence="1">
    <location>
        <begin position="32"/>
        <end position="44"/>
    </location>
</feature>
<keyword evidence="2" id="KW-0472">Membrane</keyword>
<keyword evidence="2" id="KW-1133">Transmembrane helix</keyword>
<keyword evidence="2" id="KW-0812">Transmembrane</keyword>
<organism evidence="4 5">
    <name type="scientific">Blautia hominis</name>
    <dbReference type="NCBI Taxonomy" id="2025493"/>
    <lineage>
        <taxon>Bacteria</taxon>
        <taxon>Bacillati</taxon>
        <taxon>Bacillota</taxon>
        <taxon>Clostridia</taxon>
        <taxon>Lachnospirales</taxon>
        <taxon>Lachnospiraceae</taxon>
        <taxon>Blautia</taxon>
    </lineage>
</organism>
<evidence type="ECO:0000256" key="1">
    <source>
        <dbReference type="SAM" id="MobiDB-lite"/>
    </source>
</evidence>
<dbReference type="Proteomes" id="UP001600943">
    <property type="component" value="Unassembled WGS sequence"/>
</dbReference>
<feature type="transmembrane region" description="Helical" evidence="2">
    <location>
        <begin position="113"/>
        <end position="131"/>
    </location>
</feature>
<evidence type="ECO:0000313" key="4">
    <source>
        <dbReference type="EMBL" id="GAA6411520.1"/>
    </source>
</evidence>
<feature type="region of interest" description="Disordered" evidence="1">
    <location>
        <begin position="32"/>
        <end position="106"/>
    </location>
</feature>
<proteinExistence type="predicted"/>
<name>A0ABQ0BJ95_9FIRM</name>
<protein>
    <recommendedName>
        <fullName evidence="6">LPXTG cell wall anchor domain-containing protein</fullName>
    </recommendedName>
</protein>
<evidence type="ECO:0000313" key="5">
    <source>
        <dbReference type="Proteomes" id="UP001600943"/>
    </source>
</evidence>
<feature type="compositionally biased region" description="Basic and acidic residues" evidence="1">
    <location>
        <begin position="45"/>
        <end position="56"/>
    </location>
</feature>
<accession>A0ABQ0BJ95</accession>